<evidence type="ECO:0000259" key="5">
    <source>
        <dbReference type="Pfam" id="PF21995"/>
    </source>
</evidence>
<dbReference type="GO" id="GO:0004748">
    <property type="term" value="F:ribonucleoside-diphosphate reductase activity, thioredoxin disulfide as acceptor"/>
    <property type="evidence" value="ECO:0007669"/>
    <property type="project" value="TreeGrafter"/>
</dbReference>
<accession>A0A382GK95</accession>
<sequence>MLPTEYQQFIHLSRYARWDYEKGRRETWDETIERYFDFFTKHLKEKCEYVLENGERVDIENTVKKLDVMPSMRCLMTAGPALEKENIAGYNCAFVKVDNVRSFDEILYVLMNGTGVGFSVEENYVKQLPTVPEQLYETETTIVVADSKLGWARAFKELISLLYGGHIPKWDVSKIRPAGAPLKTFGGRASGPAPLVDLFNFTVSSFSTAVGRKLKPIEAHDIVCKTAEIVVVGGVRRSALISLSDLNDREMRFAKSGQWWEKDVQRALANNSVNYKEKPDAGTFMREWLSLYDSKS</sequence>
<dbReference type="EMBL" id="UINC01056016">
    <property type="protein sequence ID" value="SVB75558.1"/>
    <property type="molecule type" value="Genomic_DNA"/>
</dbReference>
<organism evidence="6">
    <name type="scientific">marine metagenome</name>
    <dbReference type="NCBI Taxonomy" id="408172"/>
    <lineage>
        <taxon>unclassified sequences</taxon>
        <taxon>metagenomes</taxon>
        <taxon>ecological metagenomes</taxon>
    </lineage>
</organism>
<evidence type="ECO:0000313" key="6">
    <source>
        <dbReference type="EMBL" id="SVB75558.1"/>
    </source>
</evidence>
<dbReference type="PANTHER" id="PTHR43371">
    <property type="entry name" value="VITAMIN B12-DEPENDENT RIBONUCLEOTIDE REDUCTASE"/>
    <property type="match status" value="1"/>
</dbReference>
<evidence type="ECO:0000256" key="3">
    <source>
        <dbReference type="ARBA" id="ARBA00023002"/>
    </source>
</evidence>
<dbReference type="GO" id="GO:0031419">
    <property type="term" value="F:cobalamin binding"/>
    <property type="evidence" value="ECO:0007669"/>
    <property type="project" value="UniProtKB-KW"/>
</dbReference>
<feature type="non-terminal residue" evidence="6">
    <location>
        <position position="296"/>
    </location>
</feature>
<evidence type="ECO:0000256" key="1">
    <source>
        <dbReference type="ARBA" id="ARBA00001922"/>
    </source>
</evidence>
<evidence type="ECO:0000256" key="4">
    <source>
        <dbReference type="ARBA" id="ARBA00023285"/>
    </source>
</evidence>
<gene>
    <name evidence="6" type="ORF">METZ01_LOCUS228412</name>
</gene>
<keyword evidence="4" id="KW-0170">Cobalt</keyword>
<keyword evidence="2" id="KW-0846">Cobalamin</keyword>
<reference evidence="6" key="1">
    <citation type="submission" date="2018-05" db="EMBL/GenBank/DDBJ databases">
        <authorList>
            <person name="Lanie J.A."/>
            <person name="Ng W.-L."/>
            <person name="Kazmierczak K.M."/>
            <person name="Andrzejewski T.M."/>
            <person name="Davidsen T.M."/>
            <person name="Wayne K.J."/>
            <person name="Tettelin H."/>
            <person name="Glass J.I."/>
            <person name="Rusch D."/>
            <person name="Podicherti R."/>
            <person name="Tsui H.-C.T."/>
            <person name="Winkler M.E."/>
        </authorList>
    </citation>
    <scope>NUCLEOTIDE SEQUENCE</scope>
</reference>
<dbReference type="Gene3D" id="3.20.70.20">
    <property type="match status" value="2"/>
</dbReference>
<comment type="cofactor">
    <cofactor evidence="1">
        <name>adenosylcob(III)alamin</name>
        <dbReference type="ChEBI" id="CHEBI:18408"/>
    </cofactor>
</comment>
<proteinExistence type="predicted"/>
<dbReference type="PANTHER" id="PTHR43371:SF1">
    <property type="entry name" value="RIBONUCLEOSIDE-DIPHOSPHATE REDUCTASE"/>
    <property type="match status" value="1"/>
</dbReference>
<feature type="domain" description="B12-dependent ribonucleotide reductase insertion" evidence="5">
    <location>
        <begin position="142"/>
        <end position="199"/>
    </location>
</feature>
<dbReference type="SUPFAM" id="SSF51998">
    <property type="entry name" value="PFL-like glycyl radical enzymes"/>
    <property type="match status" value="1"/>
</dbReference>
<dbReference type="InterPro" id="IPR050862">
    <property type="entry name" value="RdRp_reductase_class-2"/>
</dbReference>
<dbReference type="InterPro" id="IPR054158">
    <property type="entry name" value="RNR-II_ins_dom"/>
</dbReference>
<protein>
    <recommendedName>
        <fullName evidence="5">B12-dependent ribonucleotide reductase insertion domain-containing protein</fullName>
    </recommendedName>
</protein>
<keyword evidence="3" id="KW-0560">Oxidoreductase</keyword>
<evidence type="ECO:0000256" key="2">
    <source>
        <dbReference type="ARBA" id="ARBA00022628"/>
    </source>
</evidence>
<dbReference type="AlphaFoldDB" id="A0A382GK95"/>
<dbReference type="Pfam" id="PF21995">
    <property type="entry name" value="RNR-II_ins_dom"/>
    <property type="match status" value="1"/>
</dbReference>
<name>A0A382GK95_9ZZZZ</name>